<evidence type="ECO:0000313" key="3">
    <source>
        <dbReference type="EMBL" id="WCT13230.1"/>
    </source>
</evidence>
<proteinExistence type="predicted"/>
<feature type="domain" description="Transposase IS116/IS110/IS902 C-terminal" evidence="2">
    <location>
        <begin position="207"/>
        <end position="291"/>
    </location>
</feature>
<dbReference type="Proteomes" id="UP001216139">
    <property type="component" value="Chromosome"/>
</dbReference>
<gene>
    <name evidence="3" type="ORF">PQO05_04705</name>
</gene>
<organism evidence="3 4">
    <name type="scientific">Mucilaginibacter jinjuensis</name>
    <dbReference type="NCBI Taxonomy" id="1176721"/>
    <lineage>
        <taxon>Bacteria</taxon>
        <taxon>Pseudomonadati</taxon>
        <taxon>Bacteroidota</taxon>
        <taxon>Sphingobacteriia</taxon>
        <taxon>Sphingobacteriales</taxon>
        <taxon>Sphingobacteriaceae</taxon>
        <taxon>Mucilaginibacter</taxon>
    </lineage>
</organism>
<evidence type="ECO:0000259" key="2">
    <source>
        <dbReference type="Pfam" id="PF02371"/>
    </source>
</evidence>
<dbReference type="NCBIfam" id="NF033542">
    <property type="entry name" value="transpos_IS110"/>
    <property type="match status" value="1"/>
</dbReference>
<dbReference type="InterPro" id="IPR002525">
    <property type="entry name" value="Transp_IS110-like_N"/>
</dbReference>
<protein>
    <submittedName>
        <fullName evidence="3">IS110 family transposase</fullName>
    </submittedName>
</protein>
<dbReference type="Pfam" id="PF01548">
    <property type="entry name" value="DEDD_Tnp_IS110"/>
    <property type="match status" value="1"/>
</dbReference>
<dbReference type="Pfam" id="PF02371">
    <property type="entry name" value="Transposase_20"/>
    <property type="match status" value="1"/>
</dbReference>
<sequence length="335" mass="38027">MEFDFFIGIDVSKDELDFAVRNTGGFLYHRAIANQPEAIGTFIKELCKIPGFDLTRAVFCMEHTGIYNNHSLSYLHKRNAHICLEAATQIKNSLGNIRGKNDKIDAKRIAQYAFDQQKKLSLWSPKREVIQELSSLSVTRLRLISVKKQLKTPLKEHGLFSSKKIAKQNVTICAHALKAIEADLARADKAIEKIIAADPELNRLFDLITSVSGIGKVTATQIIITTNEFKDIRDPKKFACYSGVVPFTDDSGKLKKKPRISHMANKKVKTLLHMSALVAIQYNADLKRYYERMVDLEKKNKMSVINAIRNKLILRIFACVNQNRPYEINYQKALA</sequence>
<evidence type="ECO:0000313" key="4">
    <source>
        <dbReference type="Proteomes" id="UP001216139"/>
    </source>
</evidence>
<dbReference type="PANTHER" id="PTHR33055">
    <property type="entry name" value="TRANSPOSASE FOR INSERTION SEQUENCE ELEMENT IS1111A"/>
    <property type="match status" value="1"/>
</dbReference>
<keyword evidence="4" id="KW-1185">Reference proteome</keyword>
<dbReference type="EMBL" id="CP117167">
    <property type="protein sequence ID" value="WCT13230.1"/>
    <property type="molecule type" value="Genomic_DNA"/>
</dbReference>
<dbReference type="InterPro" id="IPR003346">
    <property type="entry name" value="Transposase_20"/>
</dbReference>
<reference evidence="3 4" key="1">
    <citation type="submission" date="2023-02" db="EMBL/GenBank/DDBJ databases">
        <title>Genome sequence of Mucilaginibacter jinjuensis strain KACC 16571.</title>
        <authorList>
            <person name="Kim S."/>
            <person name="Heo J."/>
            <person name="Kwon S.-W."/>
        </authorList>
    </citation>
    <scope>NUCLEOTIDE SEQUENCE [LARGE SCALE GENOMIC DNA]</scope>
    <source>
        <strain evidence="3 4">KACC 16571</strain>
    </source>
</reference>
<evidence type="ECO:0000259" key="1">
    <source>
        <dbReference type="Pfam" id="PF01548"/>
    </source>
</evidence>
<accession>A0ABY7T9R6</accession>
<dbReference type="PANTHER" id="PTHR33055:SF3">
    <property type="entry name" value="PUTATIVE TRANSPOSASE FOR IS117-RELATED"/>
    <property type="match status" value="1"/>
</dbReference>
<dbReference type="InterPro" id="IPR047650">
    <property type="entry name" value="Transpos_IS110"/>
</dbReference>
<name>A0ABY7T9R6_9SPHI</name>
<feature type="domain" description="Transposase IS110-like N-terminal" evidence="1">
    <location>
        <begin position="7"/>
        <end position="156"/>
    </location>
</feature>
<dbReference type="RefSeq" id="WP_273631511.1">
    <property type="nucleotide sequence ID" value="NZ_CP117167.1"/>
</dbReference>